<feature type="region of interest" description="Disordered" evidence="1">
    <location>
        <begin position="77"/>
        <end position="124"/>
    </location>
</feature>
<organism evidence="2 3">
    <name type="scientific">Mycobacterium stomatepiae</name>
    <dbReference type="NCBI Taxonomy" id="470076"/>
    <lineage>
        <taxon>Bacteria</taxon>
        <taxon>Bacillati</taxon>
        <taxon>Actinomycetota</taxon>
        <taxon>Actinomycetes</taxon>
        <taxon>Mycobacteriales</taxon>
        <taxon>Mycobacteriaceae</taxon>
        <taxon>Mycobacterium</taxon>
        <taxon>Mycobacterium simiae complex</taxon>
    </lineage>
</organism>
<evidence type="ECO:0000313" key="2">
    <source>
        <dbReference type="EMBL" id="BBY22389.1"/>
    </source>
</evidence>
<reference evidence="2 3" key="1">
    <citation type="journal article" date="2019" name="Emerg. Microbes Infect.">
        <title>Comprehensive subspecies identification of 175 nontuberculous mycobacteria species based on 7547 genomic profiles.</title>
        <authorList>
            <person name="Matsumoto Y."/>
            <person name="Kinjo T."/>
            <person name="Motooka D."/>
            <person name="Nabeya D."/>
            <person name="Jung N."/>
            <person name="Uechi K."/>
            <person name="Horii T."/>
            <person name="Iida T."/>
            <person name="Fujita J."/>
            <person name="Nakamura S."/>
        </authorList>
    </citation>
    <scope>NUCLEOTIDE SEQUENCE [LARGE SCALE GENOMIC DNA]</scope>
    <source>
        <strain evidence="2 3">JCM 17783</strain>
    </source>
</reference>
<evidence type="ECO:0000313" key="3">
    <source>
        <dbReference type="Proteomes" id="UP000467130"/>
    </source>
</evidence>
<keyword evidence="3" id="KW-1185">Reference proteome</keyword>
<name>A0A7I7Q7Y2_9MYCO</name>
<dbReference type="AlphaFoldDB" id="A0A7I7Q7Y2"/>
<evidence type="ECO:0000256" key="1">
    <source>
        <dbReference type="SAM" id="MobiDB-lite"/>
    </source>
</evidence>
<dbReference type="Proteomes" id="UP000467130">
    <property type="component" value="Chromosome"/>
</dbReference>
<sequence length="124" mass="13152">MVATARGRRYDALPIRCESRPRTELFAFGWCEIGASVTISREDTAAVERSRPNTADRIGVSLVPVRFSKQGILSCSTSAHSAQAPRRQLSSGSPVPGCQAGSGSGPGARNGTPIRDRIVNPSNQ</sequence>
<gene>
    <name evidence="2" type="ORF">MSTO_25940</name>
</gene>
<accession>A0A7I7Q7Y2</accession>
<proteinExistence type="predicted"/>
<dbReference type="KEGG" id="msto:MSTO_25940"/>
<protein>
    <submittedName>
        <fullName evidence="2">Uncharacterized protein</fullName>
    </submittedName>
</protein>
<dbReference type="EMBL" id="AP022587">
    <property type="protein sequence ID" value="BBY22389.1"/>
    <property type="molecule type" value="Genomic_DNA"/>
</dbReference>